<evidence type="ECO:0000313" key="6">
    <source>
        <dbReference type="Proteomes" id="UP000191116"/>
    </source>
</evidence>
<feature type="domain" description="Type I restriction modification DNA specificity" evidence="4">
    <location>
        <begin position="79"/>
        <end position="210"/>
    </location>
</feature>
<dbReference type="Pfam" id="PF01420">
    <property type="entry name" value="Methylase_S"/>
    <property type="match status" value="2"/>
</dbReference>
<dbReference type="EMBL" id="FUWP01000035">
    <property type="protein sequence ID" value="SKA56555.1"/>
    <property type="molecule type" value="Genomic_DNA"/>
</dbReference>
<evidence type="ECO:0000313" key="5">
    <source>
        <dbReference type="EMBL" id="SKA56555.1"/>
    </source>
</evidence>
<dbReference type="PANTHER" id="PTHR30408:SF12">
    <property type="entry name" value="TYPE I RESTRICTION ENZYME MJAVIII SPECIFICITY SUBUNIT"/>
    <property type="match status" value="1"/>
</dbReference>
<keyword evidence="2" id="KW-0680">Restriction system</keyword>
<comment type="similarity">
    <text evidence="1">Belongs to the type-I restriction system S methylase family.</text>
</comment>
<dbReference type="InterPro" id="IPR000055">
    <property type="entry name" value="Restrct_endonuc_typeI_TRD"/>
</dbReference>
<feature type="domain" description="Type I restriction modification DNA specificity" evidence="4">
    <location>
        <begin position="272"/>
        <end position="405"/>
    </location>
</feature>
<evidence type="ECO:0000256" key="2">
    <source>
        <dbReference type="ARBA" id="ARBA00022747"/>
    </source>
</evidence>
<dbReference type="Gene3D" id="1.10.287.1120">
    <property type="entry name" value="Bipartite methylase S protein"/>
    <property type="match status" value="1"/>
</dbReference>
<dbReference type="RefSeq" id="WP_080176436.1">
    <property type="nucleotide sequence ID" value="NZ_AP024854.1"/>
</dbReference>
<dbReference type="SUPFAM" id="SSF116734">
    <property type="entry name" value="DNA methylase specificity domain"/>
    <property type="match status" value="2"/>
</dbReference>
<keyword evidence="3" id="KW-0238">DNA-binding</keyword>
<proteinExistence type="inferred from homology"/>
<dbReference type="GO" id="GO:0009307">
    <property type="term" value="P:DNA restriction-modification system"/>
    <property type="evidence" value="ECO:0007669"/>
    <property type="project" value="UniProtKB-KW"/>
</dbReference>
<dbReference type="InterPro" id="IPR052021">
    <property type="entry name" value="Type-I_RS_S_subunit"/>
</dbReference>
<dbReference type="Proteomes" id="UP000191116">
    <property type="component" value="Unassembled WGS sequence"/>
</dbReference>
<accession>A0A1T4UVB5</accession>
<evidence type="ECO:0000256" key="3">
    <source>
        <dbReference type="ARBA" id="ARBA00023125"/>
    </source>
</evidence>
<protein>
    <submittedName>
        <fullName evidence="5">Type-1 restriction enzyme EcoKI specificity protein</fullName>
    </submittedName>
</protein>
<evidence type="ECO:0000256" key="1">
    <source>
        <dbReference type="ARBA" id="ARBA00010923"/>
    </source>
</evidence>
<dbReference type="InterPro" id="IPR044946">
    <property type="entry name" value="Restrct_endonuc_typeI_TRD_sf"/>
</dbReference>
<name>A0A1T4UVB5_9GAMM</name>
<gene>
    <name evidence="5" type="primary">hsdS</name>
    <name evidence="5" type="ORF">CZ814_03763</name>
</gene>
<dbReference type="Gene3D" id="3.90.220.20">
    <property type="entry name" value="DNA methylase specificity domains"/>
    <property type="match status" value="2"/>
</dbReference>
<dbReference type="OrthoDB" id="9798929at2"/>
<dbReference type="AlphaFoldDB" id="A0A1T4UVB5"/>
<dbReference type="CDD" id="cd16961">
    <property type="entry name" value="RMtype1_S_TRD-CR_like"/>
    <property type="match status" value="1"/>
</dbReference>
<sequence>MSQYTNYLDFKESNIDALNQLPSHWEIKQVRYLLKDGAEGIKIGPFGSALKLEDMVESGFRVYGQENVIKKDFSLGKRQISLKKFLEMDVYRIFTNDILITMMGTSGKCEIVPEGIQEGIIDSHLLRVRVKPECIVPNFFKLLIDESPEIEYQIKTQGKGSIMHGLNSGIVKSLYLPIPPIGEQNLILAFLDHETAKIDTLIEKQQQLIELLKEKRQAVISHAVTKGLNPDVPMKDSGVEWLGEVPEHWNLPKLIHITTNIGDGLHSTPKYQDNTGYFFVNGNNLVNGKITIGATAKEVPESEYHNHYIHLDSSTVFLSINGTIGNVAKYNNEQIILGKSAAYINCTDTISPDYLMLLLRTNEYRRYFDLEVTGTTISNLSLNSIRQMKVCTPTFEEQTEIVKYCHSNEHKYNLLIESAQNAINLMQERRTALISAAVTGKIDVRNWVVPTTSSDTNEARQEVIA</sequence>
<organism evidence="5 6">
    <name type="scientific">Photobacterium toruni</name>
    <dbReference type="NCBI Taxonomy" id="1935446"/>
    <lineage>
        <taxon>Bacteria</taxon>
        <taxon>Pseudomonadati</taxon>
        <taxon>Pseudomonadota</taxon>
        <taxon>Gammaproteobacteria</taxon>
        <taxon>Vibrionales</taxon>
        <taxon>Vibrionaceae</taxon>
        <taxon>Photobacterium</taxon>
    </lineage>
</organism>
<dbReference type="GO" id="GO:0003677">
    <property type="term" value="F:DNA binding"/>
    <property type="evidence" value="ECO:0007669"/>
    <property type="project" value="UniProtKB-KW"/>
</dbReference>
<dbReference type="PANTHER" id="PTHR30408">
    <property type="entry name" value="TYPE-1 RESTRICTION ENZYME ECOKI SPECIFICITY PROTEIN"/>
    <property type="match status" value="1"/>
</dbReference>
<evidence type="ECO:0000259" key="4">
    <source>
        <dbReference type="Pfam" id="PF01420"/>
    </source>
</evidence>
<reference evidence="5 6" key="1">
    <citation type="submission" date="2017-02" db="EMBL/GenBank/DDBJ databases">
        <authorList>
            <person name="Peterson S.W."/>
        </authorList>
    </citation>
    <scope>NUCLEOTIDE SEQUENCE [LARGE SCALE GENOMIC DNA]</scope>
    <source>
        <strain evidence="5 6">CECT 9189</strain>
    </source>
</reference>